<dbReference type="EMBL" id="MK816297">
    <property type="protein sequence ID" value="QDB70875.1"/>
    <property type="molecule type" value="Genomic_DNA"/>
</dbReference>
<keyword evidence="2" id="KW-1185">Reference proteome</keyword>
<dbReference type="Gene3D" id="3.40.50.300">
    <property type="entry name" value="P-loop containing nucleotide triphosphate hydrolases"/>
    <property type="match status" value="1"/>
</dbReference>
<dbReference type="InterPro" id="IPR027417">
    <property type="entry name" value="P-loop_NTPase"/>
</dbReference>
<reference evidence="1 2" key="1">
    <citation type="submission" date="2019-04" db="EMBL/GenBank/DDBJ databases">
        <title>Complete genome sequence of a novel bacteriophage, PBPA162, infecting Pseudomonas aeruginosa.</title>
        <authorList>
            <person name="Myung H."/>
            <person name="Hong H."/>
            <person name="Cho J."/>
        </authorList>
    </citation>
    <scope>NUCLEOTIDE SEQUENCE [LARGE SCALE GENOMIC DNA]</scope>
</reference>
<accession>A0A4Y5TNE1</accession>
<name>A0A4Y5TNE1_9CAUD</name>
<dbReference type="KEGG" id="vg:77948060"/>
<proteinExistence type="predicted"/>
<dbReference type="Proteomes" id="UP000319293">
    <property type="component" value="Segment"/>
</dbReference>
<evidence type="ECO:0000313" key="2">
    <source>
        <dbReference type="Proteomes" id="UP000319293"/>
    </source>
</evidence>
<evidence type="ECO:0008006" key="3">
    <source>
        <dbReference type="Google" id="ProtNLM"/>
    </source>
</evidence>
<organism evidence="1 2">
    <name type="scientific">Pseudomonas virus PBPA162</name>
    <dbReference type="NCBI Taxonomy" id="2588096"/>
    <lineage>
        <taxon>Viruses</taxon>
        <taxon>Duplodnaviria</taxon>
        <taxon>Heunggongvirae</taxon>
        <taxon>Uroviricota</taxon>
        <taxon>Caudoviricetes</taxon>
        <taxon>Queuovirinae</taxon>
        <taxon>Iggyvirus</taxon>
        <taxon>Iggyvirus PBPA162</taxon>
    </lineage>
</organism>
<evidence type="ECO:0000313" key="1">
    <source>
        <dbReference type="EMBL" id="QDB70875.1"/>
    </source>
</evidence>
<dbReference type="PROSITE" id="PS51257">
    <property type="entry name" value="PROKAR_LIPOPROTEIN"/>
    <property type="match status" value="1"/>
</dbReference>
<sequence length="534" mass="61766">MNKKVVWTPLPGSQTLAMSCPAHIMLYHGSRGPGKTDAQLMRFRRRVGQGYGRHWRGVIFDRRYKNLDDLVSKSQRWFPEFKDGARFLSSKSDFRWVWPSGEELLFRTASRDEDYWDYHGQEFPFIGWNELTKYPTDTLFEALMSCNRSSFRPEDHPLYYDGSIYDKTGRMVLCDEWHRHARSYLIPPIPLEVFATCNPFGAGHNWVKKRFIDVAPPGRFHRVATDVFNPRTQKRQVIEKVQTHIFGTYKENKYLDPEYVAELEKIKDPNKRKAWLGGSWDVVAGGMFDDVWDQEQHFIAPFTIPHHWKIDRSFDYGSSRPFSVGWWAESDGSDVQLPDGTWMSTVKGDLFRIGEWYGSTGKANEGLRMLASEITRGIVVREMRMGIHGRAQPGPADNSIFDLMNGNSIAADMQKEVVIDGKVYSGVWWRRSDKSPGSRKSGWERVRSYLENAKVQYARDDDGQLTDRRVPRTRPGMYVFNTCTDFLELFPCLPRDEVDPDDVDTESEDHLGDEVRYKILSTNTGARTGKTRGT</sequence>
<dbReference type="Gene3D" id="3.30.420.280">
    <property type="match status" value="1"/>
</dbReference>
<dbReference type="RefSeq" id="YP_010671804.1">
    <property type="nucleotide sequence ID" value="NC_070971.1"/>
</dbReference>
<protein>
    <recommendedName>
        <fullName evidence="3">Terminase large subunit</fullName>
    </recommendedName>
</protein>
<dbReference type="GeneID" id="77948060"/>